<evidence type="ECO:0000313" key="1">
    <source>
        <dbReference type="EMBL" id="MES1920700.1"/>
    </source>
</evidence>
<organism evidence="1 2">
    <name type="scientific">Bonamia ostreae</name>
    <dbReference type="NCBI Taxonomy" id="126728"/>
    <lineage>
        <taxon>Eukaryota</taxon>
        <taxon>Sar</taxon>
        <taxon>Rhizaria</taxon>
        <taxon>Endomyxa</taxon>
        <taxon>Ascetosporea</taxon>
        <taxon>Haplosporida</taxon>
        <taxon>Bonamia</taxon>
    </lineage>
</organism>
<proteinExistence type="predicted"/>
<reference evidence="1 2" key="1">
    <citation type="journal article" date="2024" name="BMC Biol.">
        <title>Comparative genomics of Ascetosporea gives new insight into the evolutionary basis for animal parasitism in Rhizaria.</title>
        <authorList>
            <person name="Hiltunen Thoren M."/>
            <person name="Onut-Brannstrom I."/>
            <person name="Alfjorden A."/>
            <person name="Peckova H."/>
            <person name="Swords F."/>
            <person name="Hooper C."/>
            <person name="Holzer A.S."/>
            <person name="Bass D."/>
            <person name="Burki F."/>
        </authorList>
    </citation>
    <scope>NUCLEOTIDE SEQUENCE [LARGE SCALE GENOMIC DNA]</scope>
    <source>
        <strain evidence="1">20-A016</strain>
    </source>
</reference>
<comment type="caution">
    <text evidence="1">The sequence shown here is derived from an EMBL/GenBank/DDBJ whole genome shotgun (WGS) entry which is preliminary data.</text>
</comment>
<name>A0ABV2ALY8_9EUKA</name>
<dbReference type="Proteomes" id="UP001439008">
    <property type="component" value="Unassembled WGS sequence"/>
</dbReference>
<dbReference type="EMBL" id="JBDODL010000812">
    <property type="protein sequence ID" value="MES1920700.1"/>
    <property type="molecule type" value="Genomic_DNA"/>
</dbReference>
<sequence>MKNNKNSLKTTLKCITAILDLCKQKNKKICLSETDKIIKTLIKIEKVENSQKIKIFHKIFQLSNDIAKHKICFEKHFAKFFENGNANDKKLAILAVTKFAEKGNFANLPFSPNFAIFFKNFLLFEDFKEKLKFFICKIGNSDNFDFALKQILENGFIPKKQFFEIENLFDETDFRLPDVFKLDLTKFDFVLKENLRSNSFDDDFCGNSDEILDVKDCGNSKKIDDFGEYFSGNKDDLDISFDENGDSLFNRNKEKNGKKSLDKKEQIIYCKNNNDFDDNDHKEIIKNLDKKRDKINFEDIKEKICKENFTINEEEENFKKKFDQIREKMKNRSSK</sequence>
<evidence type="ECO:0008006" key="3">
    <source>
        <dbReference type="Google" id="ProtNLM"/>
    </source>
</evidence>
<protein>
    <recommendedName>
        <fullName evidence="3">CID domain-containing protein</fullName>
    </recommendedName>
</protein>
<accession>A0ABV2ALY8</accession>
<keyword evidence="2" id="KW-1185">Reference proteome</keyword>
<gene>
    <name evidence="1" type="ORF">MHBO_002342</name>
</gene>
<evidence type="ECO:0000313" key="2">
    <source>
        <dbReference type="Proteomes" id="UP001439008"/>
    </source>
</evidence>